<evidence type="ECO:0000259" key="15">
    <source>
        <dbReference type="Pfam" id="PF02852"/>
    </source>
</evidence>
<evidence type="ECO:0000256" key="3">
    <source>
        <dbReference type="ARBA" id="ARBA00016961"/>
    </source>
</evidence>
<evidence type="ECO:0000256" key="7">
    <source>
        <dbReference type="ARBA" id="ARBA00023027"/>
    </source>
</evidence>
<name>A0A0V8JEW8_9BACL</name>
<evidence type="ECO:0000256" key="6">
    <source>
        <dbReference type="ARBA" id="ARBA00023002"/>
    </source>
</evidence>
<proteinExistence type="inferred from homology"/>
<dbReference type="InterPro" id="IPR006258">
    <property type="entry name" value="Lipoamide_DH"/>
</dbReference>
<feature type="binding site" evidence="12">
    <location>
        <position position="48"/>
    </location>
    <ligand>
        <name>FAD</name>
        <dbReference type="ChEBI" id="CHEBI:57692"/>
    </ligand>
</feature>
<feature type="active site" description="Proton acceptor" evidence="11">
    <location>
        <position position="439"/>
    </location>
</feature>
<evidence type="ECO:0000256" key="12">
    <source>
        <dbReference type="PIRSR" id="PIRSR000350-3"/>
    </source>
</evidence>
<dbReference type="RefSeq" id="WP_061970377.1">
    <property type="nucleotide sequence ID" value="NZ_FMAV01000001.1"/>
</dbReference>
<keyword evidence="12" id="KW-0547">Nucleotide-binding</keyword>
<evidence type="ECO:0000256" key="2">
    <source>
        <dbReference type="ARBA" id="ARBA00012608"/>
    </source>
</evidence>
<evidence type="ECO:0000256" key="5">
    <source>
        <dbReference type="ARBA" id="ARBA00022827"/>
    </source>
</evidence>
<dbReference type="GO" id="GO:0006103">
    <property type="term" value="P:2-oxoglutarate metabolic process"/>
    <property type="evidence" value="ECO:0007669"/>
    <property type="project" value="TreeGrafter"/>
</dbReference>
<comment type="similarity">
    <text evidence="1 14">Belongs to the class-I pyridine nucleotide-disulfide oxidoreductase family.</text>
</comment>
<dbReference type="PANTHER" id="PTHR22912">
    <property type="entry name" value="DISULFIDE OXIDOREDUCTASE"/>
    <property type="match status" value="1"/>
</dbReference>
<keyword evidence="6 14" id="KW-0560">Oxidoreductase</keyword>
<dbReference type="InterPro" id="IPR050151">
    <property type="entry name" value="Class-I_Pyr_Nuc-Dis_Oxidored"/>
</dbReference>
<organism evidence="17 18">
    <name type="scientific">Fictibacillus enclensis</name>
    <dbReference type="NCBI Taxonomy" id="1017270"/>
    <lineage>
        <taxon>Bacteria</taxon>
        <taxon>Bacillati</taxon>
        <taxon>Bacillota</taxon>
        <taxon>Bacilli</taxon>
        <taxon>Bacillales</taxon>
        <taxon>Fictibacillaceae</taxon>
        <taxon>Fictibacillus</taxon>
    </lineage>
</organism>
<feature type="domain" description="Pyridine nucleotide-disulphide oxidoreductase dimerisation" evidence="15">
    <location>
        <begin position="341"/>
        <end position="449"/>
    </location>
</feature>
<feature type="domain" description="FAD/NAD(P)-binding" evidence="16">
    <location>
        <begin position="4"/>
        <end position="322"/>
    </location>
</feature>
<dbReference type="GO" id="GO:0004148">
    <property type="term" value="F:dihydrolipoyl dehydrogenase (NADH) activity"/>
    <property type="evidence" value="ECO:0007669"/>
    <property type="project" value="UniProtKB-EC"/>
</dbReference>
<comment type="catalytic activity">
    <reaction evidence="10 14">
        <text>N(6)-[(R)-dihydrolipoyl]-L-lysyl-[protein] + NAD(+) = N(6)-[(R)-lipoyl]-L-lysyl-[protein] + NADH + H(+)</text>
        <dbReference type="Rhea" id="RHEA:15045"/>
        <dbReference type="Rhea" id="RHEA-COMP:10474"/>
        <dbReference type="Rhea" id="RHEA-COMP:10475"/>
        <dbReference type="ChEBI" id="CHEBI:15378"/>
        <dbReference type="ChEBI" id="CHEBI:57540"/>
        <dbReference type="ChEBI" id="CHEBI:57945"/>
        <dbReference type="ChEBI" id="CHEBI:83099"/>
        <dbReference type="ChEBI" id="CHEBI:83100"/>
        <dbReference type="EC" id="1.8.1.4"/>
    </reaction>
</comment>
<keyword evidence="4 14" id="KW-0285">Flavoprotein</keyword>
<dbReference type="OrthoDB" id="9800167at2"/>
<dbReference type="InterPro" id="IPR036188">
    <property type="entry name" value="FAD/NAD-bd_sf"/>
</dbReference>
<evidence type="ECO:0000256" key="10">
    <source>
        <dbReference type="ARBA" id="ARBA00049187"/>
    </source>
</evidence>
<dbReference type="NCBIfam" id="TIGR01350">
    <property type="entry name" value="lipoamide_DH"/>
    <property type="match status" value="1"/>
</dbReference>
<sequence>METIAVIGGGPAGYVAAITAAQQGKEVILIDHTALGGTCLNKGCMPTKALLESAEVLEKVQHAGEFGISLSSMEPVIDWRTVQQRKNSIRDQLVAGIQYLMKKNRITVIQGKAGFLRKNTLHVRERSGSERMIDFHSCIIATGSKPAELPFAPFDGEWVIDSGKAMELDSIPATLLIVGGGVIGCEFASIYTRFGTKVTIIEMADQLLPGEDEDMAAVLQDRLARDGVDIHTSASLKLLDADRRMAVYEDAGRTVELKADKVLVSVGRTPLVSDLGLDEIGVAADRGGIQVNEFMQTNVPHIYAAGDVTGGILLAHVAFHEGTVAALNACGRHKRADYRAVPRCIYTSPEIASVGLTEKQAREQYTEVKVGEFSFGANGKAMILNEPSGKVKVLIEPQYNEVLGLSIVGPRATELIGQGTLMIHGELTVDVLEDFIAAHPTLSEAISEAIANTTGQAVHA</sequence>
<comment type="miscellaneous">
    <text evidence="14">The active site is a redox-active disulfide bond.</text>
</comment>
<evidence type="ECO:0000256" key="11">
    <source>
        <dbReference type="PIRSR" id="PIRSR000350-2"/>
    </source>
</evidence>
<evidence type="ECO:0000256" key="14">
    <source>
        <dbReference type="RuleBase" id="RU003692"/>
    </source>
</evidence>
<dbReference type="InterPro" id="IPR012999">
    <property type="entry name" value="Pyr_OxRdtase_I_AS"/>
</dbReference>
<protein>
    <recommendedName>
        <fullName evidence="3 14">Dihydrolipoyl dehydrogenase</fullName>
        <ecNumber evidence="2 14">1.8.1.4</ecNumber>
    </recommendedName>
</protein>
<evidence type="ECO:0000313" key="18">
    <source>
        <dbReference type="Proteomes" id="UP000054099"/>
    </source>
</evidence>
<dbReference type="SUPFAM" id="SSF51905">
    <property type="entry name" value="FAD/NAD(P)-binding domain"/>
    <property type="match status" value="1"/>
</dbReference>
<dbReference type="SUPFAM" id="SSF55424">
    <property type="entry name" value="FAD/NAD-linked reductases, dimerisation (C-terminal) domain"/>
    <property type="match status" value="1"/>
</dbReference>
<feature type="binding site" evidence="12">
    <location>
        <begin position="142"/>
        <end position="144"/>
    </location>
    <ligand>
        <name>FAD</name>
        <dbReference type="ChEBI" id="CHEBI:57692"/>
    </ligand>
</feature>
<evidence type="ECO:0000256" key="4">
    <source>
        <dbReference type="ARBA" id="ARBA00022630"/>
    </source>
</evidence>
<dbReference type="InterPro" id="IPR001100">
    <property type="entry name" value="Pyr_nuc-diS_OxRdtase"/>
</dbReference>
<dbReference type="GO" id="GO:0050660">
    <property type="term" value="F:flavin adenine dinucleotide binding"/>
    <property type="evidence" value="ECO:0007669"/>
    <property type="project" value="InterPro"/>
</dbReference>
<dbReference type="Gene3D" id="3.50.50.60">
    <property type="entry name" value="FAD/NAD(P)-binding domain"/>
    <property type="match status" value="2"/>
</dbReference>
<dbReference type="PRINTS" id="PR00411">
    <property type="entry name" value="PNDRDTASEI"/>
</dbReference>
<evidence type="ECO:0000256" key="9">
    <source>
        <dbReference type="ARBA" id="ARBA00023284"/>
    </source>
</evidence>
<dbReference type="FunFam" id="3.30.390.30:FF:000001">
    <property type="entry name" value="Dihydrolipoyl dehydrogenase"/>
    <property type="match status" value="1"/>
</dbReference>
<dbReference type="EMBL" id="LNQN01000001">
    <property type="protein sequence ID" value="KSU85468.1"/>
    <property type="molecule type" value="Genomic_DNA"/>
</dbReference>
<keyword evidence="18" id="KW-1185">Reference proteome</keyword>
<comment type="caution">
    <text evidence="17">The sequence shown here is derived from an EMBL/GenBank/DDBJ whole genome shotgun (WGS) entry which is preliminary data.</text>
</comment>
<dbReference type="Pfam" id="PF02852">
    <property type="entry name" value="Pyr_redox_dim"/>
    <property type="match status" value="1"/>
</dbReference>
<evidence type="ECO:0000259" key="16">
    <source>
        <dbReference type="Pfam" id="PF07992"/>
    </source>
</evidence>
<dbReference type="Pfam" id="PF07992">
    <property type="entry name" value="Pyr_redox_2"/>
    <property type="match status" value="1"/>
</dbReference>
<dbReference type="InterPro" id="IPR023753">
    <property type="entry name" value="FAD/NAD-binding_dom"/>
</dbReference>
<comment type="cofactor">
    <cofactor evidence="12 14">
        <name>FAD</name>
        <dbReference type="ChEBI" id="CHEBI:57692"/>
    </cofactor>
    <text evidence="12 14">Binds 1 FAD per subunit.</text>
</comment>
<evidence type="ECO:0000313" key="17">
    <source>
        <dbReference type="EMBL" id="KSU85468.1"/>
    </source>
</evidence>
<dbReference type="PIRSF" id="PIRSF000350">
    <property type="entry name" value="Mercury_reductase_MerA"/>
    <property type="match status" value="1"/>
</dbReference>
<evidence type="ECO:0000256" key="8">
    <source>
        <dbReference type="ARBA" id="ARBA00023157"/>
    </source>
</evidence>
<reference evidence="17 18" key="1">
    <citation type="journal article" date="2014" name="Antonie Van Leeuwenhoek">
        <title>Fictibacillus enclensis sp. nov., isolated from marine sediment.</title>
        <authorList>
            <person name="Dastager S.G."/>
            <person name="Mawlankar R."/>
            <person name="Srinivasan K."/>
            <person name="Tang S.K."/>
            <person name="Lee J.C."/>
            <person name="Ramana V.V."/>
            <person name="Shouche Y.S."/>
        </authorList>
    </citation>
    <scope>NUCLEOTIDE SEQUENCE [LARGE SCALE GENOMIC DNA]</scope>
    <source>
        <strain evidence="17 18">NIO-1003</strain>
    </source>
</reference>
<dbReference type="Proteomes" id="UP000054099">
    <property type="component" value="Unassembled WGS sequence"/>
</dbReference>
<dbReference type="AlphaFoldDB" id="A0A0V8JEW8"/>
<dbReference type="PROSITE" id="PS00076">
    <property type="entry name" value="PYRIDINE_REDOX_1"/>
    <property type="match status" value="1"/>
</dbReference>
<dbReference type="PANTHER" id="PTHR22912:SF219">
    <property type="entry name" value="DIHYDROLIPOYL DEHYDROGENASE"/>
    <property type="match status" value="1"/>
</dbReference>
<evidence type="ECO:0000256" key="13">
    <source>
        <dbReference type="PIRSR" id="PIRSR000350-4"/>
    </source>
</evidence>
<feature type="disulfide bond" description="Redox-active" evidence="13">
    <location>
        <begin position="39"/>
        <end position="44"/>
    </location>
</feature>
<dbReference type="PRINTS" id="PR00368">
    <property type="entry name" value="FADPNR"/>
</dbReference>
<keyword evidence="9 14" id="KW-0676">Redox-active center</keyword>
<keyword evidence="5 12" id="KW-0274">FAD</keyword>
<evidence type="ECO:0000256" key="1">
    <source>
        <dbReference type="ARBA" id="ARBA00007532"/>
    </source>
</evidence>
<feature type="binding site" evidence="12">
    <location>
        <position position="267"/>
    </location>
    <ligand>
        <name>NAD(+)</name>
        <dbReference type="ChEBI" id="CHEBI:57540"/>
    </ligand>
</feature>
<keyword evidence="8" id="KW-1015">Disulfide bond</keyword>
<keyword evidence="7 12" id="KW-0520">NAD</keyword>
<feature type="binding site" evidence="12">
    <location>
        <position position="307"/>
    </location>
    <ligand>
        <name>FAD</name>
        <dbReference type="ChEBI" id="CHEBI:57692"/>
    </ligand>
</feature>
<dbReference type="Gene3D" id="3.30.390.30">
    <property type="match status" value="1"/>
</dbReference>
<feature type="binding site" evidence="12">
    <location>
        <position position="202"/>
    </location>
    <ligand>
        <name>NAD(+)</name>
        <dbReference type="ChEBI" id="CHEBI:57540"/>
    </ligand>
</feature>
<dbReference type="EC" id="1.8.1.4" evidence="2 14"/>
<accession>A0A0V8JEW8</accession>
<feature type="binding site" evidence="12">
    <location>
        <begin position="179"/>
        <end position="186"/>
    </location>
    <ligand>
        <name>NAD(+)</name>
        <dbReference type="ChEBI" id="CHEBI:57540"/>
    </ligand>
</feature>
<dbReference type="InterPro" id="IPR016156">
    <property type="entry name" value="FAD/NAD-linked_Rdtase_dimer_sf"/>
</dbReference>
<dbReference type="InterPro" id="IPR004099">
    <property type="entry name" value="Pyr_nucl-diS_OxRdtase_dimer"/>
</dbReference>
<gene>
    <name evidence="17" type="primary">acoL</name>
    <name evidence="17" type="ORF">AS030_08215</name>
</gene>